<dbReference type="InterPro" id="IPR050143">
    <property type="entry name" value="TRIM/RBCC"/>
</dbReference>
<evidence type="ECO:0000256" key="3">
    <source>
        <dbReference type="PROSITE-ProRule" id="PRU00024"/>
    </source>
</evidence>
<dbReference type="InterPro" id="IPR000315">
    <property type="entry name" value="Znf_B-box"/>
</dbReference>
<dbReference type="Proteomes" id="UP001476798">
    <property type="component" value="Unassembled WGS sequence"/>
</dbReference>
<dbReference type="Pfam" id="PF00643">
    <property type="entry name" value="zf-B_box"/>
    <property type="match status" value="1"/>
</dbReference>
<keyword evidence="1 3" id="KW-0479">Metal-binding</keyword>
<dbReference type="PROSITE" id="PS50119">
    <property type="entry name" value="ZF_BBOX"/>
    <property type="match status" value="1"/>
</dbReference>
<dbReference type="SMART" id="SM00336">
    <property type="entry name" value="BBOX"/>
    <property type="match status" value="1"/>
</dbReference>
<dbReference type="EMBL" id="JAHRIO010074460">
    <property type="protein sequence ID" value="MEQ2183157.1"/>
    <property type="molecule type" value="Genomic_DNA"/>
</dbReference>
<dbReference type="Gene3D" id="3.30.160.60">
    <property type="entry name" value="Classic Zinc Finger"/>
    <property type="match status" value="1"/>
</dbReference>
<dbReference type="InterPro" id="IPR043136">
    <property type="entry name" value="B30.2/SPRY_sf"/>
</dbReference>
<proteinExistence type="predicted"/>
<protein>
    <recommendedName>
        <fullName evidence="4">B box-type domain-containing protein</fullName>
    </recommendedName>
</protein>
<keyword evidence="6" id="KW-1185">Reference proteome</keyword>
<evidence type="ECO:0000313" key="5">
    <source>
        <dbReference type="EMBL" id="MEQ2183157.1"/>
    </source>
</evidence>
<dbReference type="CDD" id="cd19800">
    <property type="entry name" value="Bbox2_xNF7-like"/>
    <property type="match status" value="1"/>
</dbReference>
<dbReference type="PANTHER" id="PTHR24103">
    <property type="entry name" value="E3 UBIQUITIN-PROTEIN LIGASE TRIM"/>
    <property type="match status" value="1"/>
</dbReference>
<dbReference type="Gene3D" id="2.60.120.920">
    <property type="match status" value="2"/>
</dbReference>
<evidence type="ECO:0000256" key="1">
    <source>
        <dbReference type="ARBA" id="ARBA00022771"/>
    </source>
</evidence>
<accession>A0ABV0PIG6</accession>
<dbReference type="InterPro" id="IPR013320">
    <property type="entry name" value="ConA-like_dom_sf"/>
</dbReference>
<evidence type="ECO:0000313" key="6">
    <source>
        <dbReference type="Proteomes" id="UP001476798"/>
    </source>
</evidence>
<keyword evidence="2" id="KW-0862">Zinc</keyword>
<organism evidence="5 6">
    <name type="scientific">Goodea atripinnis</name>
    <dbReference type="NCBI Taxonomy" id="208336"/>
    <lineage>
        <taxon>Eukaryota</taxon>
        <taxon>Metazoa</taxon>
        <taxon>Chordata</taxon>
        <taxon>Craniata</taxon>
        <taxon>Vertebrata</taxon>
        <taxon>Euteleostomi</taxon>
        <taxon>Actinopterygii</taxon>
        <taxon>Neopterygii</taxon>
        <taxon>Teleostei</taxon>
        <taxon>Neoteleostei</taxon>
        <taxon>Acanthomorphata</taxon>
        <taxon>Ovalentaria</taxon>
        <taxon>Atherinomorphae</taxon>
        <taxon>Cyprinodontiformes</taxon>
        <taxon>Goodeidae</taxon>
        <taxon>Goodea</taxon>
    </lineage>
</organism>
<dbReference type="SUPFAM" id="SSF49899">
    <property type="entry name" value="Concanavalin A-like lectins/glucanases"/>
    <property type="match status" value="1"/>
</dbReference>
<dbReference type="SUPFAM" id="SSF57845">
    <property type="entry name" value="B-box zinc-binding domain"/>
    <property type="match status" value="1"/>
</dbReference>
<feature type="non-terminal residue" evidence="5">
    <location>
        <position position="1"/>
    </location>
</feature>
<keyword evidence="1 3" id="KW-0863">Zinc-finger</keyword>
<evidence type="ECO:0000259" key="4">
    <source>
        <dbReference type="PROSITE" id="PS50119"/>
    </source>
</evidence>
<reference evidence="5 6" key="1">
    <citation type="submission" date="2021-06" db="EMBL/GenBank/DDBJ databases">
        <authorList>
            <person name="Palmer J.M."/>
        </authorList>
    </citation>
    <scope>NUCLEOTIDE SEQUENCE [LARGE SCALE GENOMIC DNA]</scope>
    <source>
        <strain evidence="5 6">GA_2019</strain>
        <tissue evidence="5">Muscle</tissue>
    </source>
</reference>
<name>A0ABV0PIG6_9TELE</name>
<sequence>VAELCPEHEEKLKLFCITDQRLACIICRDGEEHEGHRFKPAEEVGASFRKQLDAFELYATDDIHAIESLANRPKDEMLKTRVRSQQLMTQVSKQFQEMHQFLRRRENEIKSELKLKEEPVFRPRVNKLQVVNSSLSLGPYESHLQFFVWKEMLQVIQRRAELLTLKSNSPDVVVSDDGRSLFCRPKTKSAQTSLFQQPLGIAFGGSFTSGHPVKHKFSFDQATVDLQTAWSISEFGAGHYYWEVEVGSRDYWELGIIHNFLKYDWVQYATCDPNVTTEVQFENRPRKIGVYFNCSSKDLSFYDADTMTHIHSVSAVFVSKPVSAQIKIKYREPDNSPVTVCWY</sequence>
<comment type="caution">
    <text evidence="5">The sequence shown here is derived from an EMBL/GenBank/DDBJ whole genome shotgun (WGS) entry which is preliminary data.</text>
</comment>
<evidence type="ECO:0000256" key="2">
    <source>
        <dbReference type="ARBA" id="ARBA00022833"/>
    </source>
</evidence>
<gene>
    <name evidence="5" type="ORF">GOODEAATRI_029766</name>
</gene>
<feature type="domain" description="B box-type" evidence="4">
    <location>
        <begin position="1"/>
        <end position="41"/>
    </location>
</feature>